<keyword evidence="3" id="KW-1185">Reference proteome</keyword>
<feature type="transmembrane region" description="Helical" evidence="1">
    <location>
        <begin position="151"/>
        <end position="170"/>
    </location>
</feature>
<evidence type="ECO:0000313" key="2">
    <source>
        <dbReference type="EMBL" id="RWZ68224.1"/>
    </source>
</evidence>
<evidence type="ECO:0000256" key="1">
    <source>
        <dbReference type="SAM" id="Phobius"/>
    </source>
</evidence>
<feature type="transmembrane region" description="Helical" evidence="1">
    <location>
        <begin position="63"/>
        <end position="84"/>
    </location>
</feature>
<gene>
    <name evidence="2" type="ORF">ELQ92_03050</name>
</gene>
<feature type="transmembrane region" description="Helical" evidence="1">
    <location>
        <begin position="105"/>
        <end position="127"/>
    </location>
</feature>
<dbReference type="EMBL" id="RZNC01000001">
    <property type="protein sequence ID" value="RWZ68224.1"/>
    <property type="molecule type" value="Genomic_DNA"/>
</dbReference>
<keyword evidence="1" id="KW-0812">Transmembrane</keyword>
<keyword evidence="1" id="KW-0472">Membrane</keyword>
<protein>
    <submittedName>
        <fullName evidence="2">Uncharacterized protein</fullName>
    </submittedName>
</protein>
<organism evidence="2 3">
    <name type="scientific">Labedella populi</name>
    <dbReference type="NCBI Taxonomy" id="2498850"/>
    <lineage>
        <taxon>Bacteria</taxon>
        <taxon>Bacillati</taxon>
        <taxon>Actinomycetota</taxon>
        <taxon>Actinomycetes</taxon>
        <taxon>Micrococcales</taxon>
        <taxon>Microbacteriaceae</taxon>
        <taxon>Labedella</taxon>
    </lineage>
</organism>
<dbReference type="RefSeq" id="WP_128497495.1">
    <property type="nucleotide sequence ID" value="NZ_RZNC01000001.1"/>
</dbReference>
<dbReference type="AlphaFoldDB" id="A0A444QFC2"/>
<name>A0A444QFC2_9MICO</name>
<keyword evidence="1" id="KW-1133">Transmembrane helix</keyword>
<evidence type="ECO:0000313" key="3">
    <source>
        <dbReference type="Proteomes" id="UP000288603"/>
    </source>
</evidence>
<feature type="transmembrane region" description="Helical" evidence="1">
    <location>
        <begin position="12"/>
        <end position="36"/>
    </location>
</feature>
<comment type="caution">
    <text evidence="2">The sequence shown here is derived from an EMBL/GenBank/DDBJ whole genome shotgun (WGS) entry which is preliminary data.</text>
</comment>
<dbReference type="Proteomes" id="UP000288603">
    <property type="component" value="Unassembled WGS sequence"/>
</dbReference>
<reference evidence="2 3" key="1">
    <citation type="submission" date="2018-12" db="EMBL/GenBank/DDBJ databases">
        <authorList>
            <person name="Li F."/>
        </authorList>
    </citation>
    <scope>NUCLEOTIDE SEQUENCE [LARGE SCALE GENOMIC DNA]</scope>
    <source>
        <strain evidence="2 3">8H24J-4-2</strain>
    </source>
</reference>
<sequence>MTISSPRTGRVLRVLLILVGASVVSAAVAMALVGVLRDVLRVACRFTADGEAAGWACADGLPYGFIAVQIGTVLWTFLVAGALAGSFRRVGDDSRPTRRLRVGSWLVTATSGAVLIVFGAALLLQAVELARSCGSTVFSALPVESCSTADVPVGALVWSVMPVWALLLIVETAWASLLRPVEPQPA</sequence>
<accession>A0A444QFC2</accession>
<proteinExistence type="predicted"/>